<dbReference type="EMBL" id="CP021376">
    <property type="protein sequence ID" value="ART80356.1"/>
    <property type="molecule type" value="Genomic_DNA"/>
</dbReference>
<dbReference type="RefSeq" id="WP_086964221.1">
    <property type="nucleotide sequence ID" value="NZ_CP021376.1"/>
</dbReference>
<accession>A0A1Y0CZR3</accession>
<protein>
    <submittedName>
        <fullName evidence="2">Uncharacterized protein</fullName>
    </submittedName>
</protein>
<evidence type="ECO:0000313" key="3">
    <source>
        <dbReference type="Proteomes" id="UP000243793"/>
    </source>
</evidence>
<evidence type="ECO:0000313" key="2">
    <source>
        <dbReference type="EMBL" id="ART80356.1"/>
    </source>
</evidence>
<keyword evidence="3" id="KW-1185">Reference proteome</keyword>
<proteinExistence type="predicted"/>
<evidence type="ECO:0000256" key="1">
    <source>
        <dbReference type="SAM" id="SignalP"/>
    </source>
</evidence>
<feature type="chain" id="PRO_5013050220" evidence="1">
    <location>
        <begin position="21"/>
        <end position="66"/>
    </location>
</feature>
<feature type="signal peptide" evidence="1">
    <location>
        <begin position="1"/>
        <end position="20"/>
    </location>
</feature>
<dbReference type="KEGG" id="ocm:CBP12_09525"/>
<organism evidence="2 3">
    <name type="scientific">Oceanisphaera avium</name>
    <dbReference type="NCBI Taxonomy" id="1903694"/>
    <lineage>
        <taxon>Bacteria</taxon>
        <taxon>Pseudomonadati</taxon>
        <taxon>Pseudomonadota</taxon>
        <taxon>Gammaproteobacteria</taxon>
        <taxon>Aeromonadales</taxon>
        <taxon>Aeromonadaceae</taxon>
        <taxon>Oceanisphaera</taxon>
    </lineage>
</organism>
<dbReference type="PROSITE" id="PS51257">
    <property type="entry name" value="PROKAR_LIPOPROTEIN"/>
    <property type="match status" value="1"/>
</dbReference>
<keyword evidence="1" id="KW-0732">Signal</keyword>
<dbReference type="AlphaFoldDB" id="A0A1Y0CZR3"/>
<reference evidence="3" key="1">
    <citation type="submission" date="2017-05" db="EMBL/GenBank/DDBJ databases">
        <authorList>
            <person name="Sung H."/>
        </authorList>
    </citation>
    <scope>NUCLEOTIDE SEQUENCE [LARGE SCALE GENOMIC DNA]</scope>
    <source>
        <strain evidence="3">AMac2203</strain>
    </source>
</reference>
<gene>
    <name evidence="2" type="ORF">CBP12_09525</name>
</gene>
<dbReference type="Proteomes" id="UP000243793">
    <property type="component" value="Chromosome"/>
</dbReference>
<sequence length="66" mass="6874">MTHFVRGVAISLCISFALSACSTPPLTPAPVKAATVKTPQPVAPKPYENGVISVPTSPVQTLPSDW</sequence>
<name>A0A1Y0CZR3_9GAMM</name>